<evidence type="ECO:0000256" key="2">
    <source>
        <dbReference type="ARBA" id="ARBA00022605"/>
    </source>
</evidence>
<dbReference type="NCBIfam" id="NF041874">
    <property type="entry name" value="EPS_EpsC"/>
    <property type="match status" value="1"/>
</dbReference>
<dbReference type="InterPro" id="IPR045304">
    <property type="entry name" value="LbH_SAT"/>
</dbReference>
<organism evidence="6 7">
    <name type="scientific">Gilvimarinus gilvus</name>
    <dbReference type="NCBI Taxonomy" id="3058038"/>
    <lineage>
        <taxon>Bacteria</taxon>
        <taxon>Pseudomonadati</taxon>
        <taxon>Pseudomonadota</taxon>
        <taxon>Gammaproteobacteria</taxon>
        <taxon>Cellvibrionales</taxon>
        <taxon>Cellvibrionaceae</taxon>
        <taxon>Gilvimarinus</taxon>
    </lineage>
</organism>
<evidence type="ECO:0000256" key="4">
    <source>
        <dbReference type="ARBA" id="ARBA00023315"/>
    </source>
</evidence>
<keyword evidence="2" id="KW-0028">Amino-acid biosynthesis</keyword>
<evidence type="ECO:0000259" key="5">
    <source>
        <dbReference type="SMART" id="SM00971"/>
    </source>
</evidence>
<keyword evidence="3 6" id="KW-0808">Transferase</keyword>
<dbReference type="RefSeq" id="WP_302722939.1">
    <property type="nucleotide sequence ID" value="NZ_JAULRU010000577.1"/>
</dbReference>
<evidence type="ECO:0000313" key="6">
    <source>
        <dbReference type="EMBL" id="MDX6848321.1"/>
    </source>
</evidence>
<feature type="domain" description="Serine acetyltransferase N-terminal" evidence="5">
    <location>
        <begin position="13"/>
        <end position="117"/>
    </location>
</feature>
<dbReference type="InterPro" id="IPR042122">
    <property type="entry name" value="Ser_AcTrfase_N_sf"/>
</dbReference>
<dbReference type="InterPro" id="IPR011004">
    <property type="entry name" value="Trimer_LpxA-like_sf"/>
</dbReference>
<dbReference type="NCBIfam" id="NF008349">
    <property type="entry name" value="PRK11132.1"/>
    <property type="match status" value="1"/>
</dbReference>
<dbReference type="EMBL" id="JAXAFO010000003">
    <property type="protein sequence ID" value="MDX6848321.1"/>
    <property type="molecule type" value="Genomic_DNA"/>
</dbReference>
<dbReference type="SUPFAM" id="SSF51161">
    <property type="entry name" value="Trimeric LpxA-like enzymes"/>
    <property type="match status" value="1"/>
</dbReference>
<evidence type="ECO:0000256" key="1">
    <source>
        <dbReference type="ARBA" id="ARBA00018522"/>
    </source>
</evidence>
<dbReference type="CDD" id="cd03354">
    <property type="entry name" value="LbH_SAT"/>
    <property type="match status" value="1"/>
</dbReference>
<dbReference type="NCBIfam" id="TIGR01172">
    <property type="entry name" value="cysE"/>
    <property type="match status" value="1"/>
</dbReference>
<dbReference type="InterPro" id="IPR010493">
    <property type="entry name" value="Ser_AcTrfase_N"/>
</dbReference>
<dbReference type="PANTHER" id="PTHR42811">
    <property type="entry name" value="SERINE ACETYLTRANSFERASE"/>
    <property type="match status" value="1"/>
</dbReference>
<name>A0ABU4RVT7_9GAMM</name>
<dbReference type="Proteomes" id="UP001273505">
    <property type="component" value="Unassembled WGS sequence"/>
</dbReference>
<keyword evidence="7" id="KW-1185">Reference proteome</keyword>
<dbReference type="InterPro" id="IPR005881">
    <property type="entry name" value="Ser_O-AcTrfase"/>
</dbReference>
<comment type="caution">
    <text evidence="6">The sequence shown here is derived from an EMBL/GenBank/DDBJ whole genome shotgun (WGS) entry which is preliminary data.</text>
</comment>
<proteinExistence type="predicted"/>
<dbReference type="Gene3D" id="1.10.3130.10">
    <property type="entry name" value="serine acetyltransferase, domain 1"/>
    <property type="match status" value="1"/>
</dbReference>
<dbReference type="InterPro" id="IPR053376">
    <property type="entry name" value="Serine_acetyltransferase"/>
</dbReference>
<dbReference type="SMART" id="SM00971">
    <property type="entry name" value="SATase_N"/>
    <property type="match status" value="1"/>
</dbReference>
<accession>A0ABU4RVT7</accession>
<sequence>MTTKTAAASADPVWEEIRERAYEQAAQEPMLASFLYSTILNHDSLEDALSFHLANKLESQALPAISMREVIDQALAEDADIGAAVRADIQAINERDSACCSLTTPFLFFKGFHALQAYRVAHWLWKNKRHAMALFLQNRISMVFSVDIHPAARIGRGIMLDHGTGIVIGETAVVEDDVSIMQAVTLGGTGKESGDRHPKVRSGVLISAGAKILGNIEIGHCAKVGAGSVVLKSVPARTTVAGVPAQVVGSADCSHPSRAMNHTIGG</sequence>
<gene>
    <name evidence="6" type="primary">cysE</name>
    <name evidence="6" type="ORF">SCD92_03045</name>
</gene>
<keyword evidence="4 6" id="KW-0012">Acyltransferase</keyword>
<dbReference type="Gene3D" id="2.160.10.10">
    <property type="entry name" value="Hexapeptide repeat proteins"/>
    <property type="match status" value="1"/>
</dbReference>
<evidence type="ECO:0000256" key="3">
    <source>
        <dbReference type="ARBA" id="ARBA00022679"/>
    </source>
</evidence>
<protein>
    <recommendedName>
        <fullName evidence="1">Serine acetyltransferase</fullName>
    </recommendedName>
</protein>
<reference evidence="6 7" key="1">
    <citation type="submission" date="2023-11" db="EMBL/GenBank/DDBJ databases">
        <title>Gilvimarinus fulvus sp. nov., isolated from the surface of Kelp.</title>
        <authorList>
            <person name="Sun Y.Y."/>
            <person name="Gong Y."/>
            <person name="Du Z.J."/>
        </authorList>
    </citation>
    <scope>NUCLEOTIDE SEQUENCE [LARGE SCALE GENOMIC DNA]</scope>
    <source>
        <strain evidence="6 7">SDUM040013</strain>
    </source>
</reference>
<dbReference type="GO" id="GO:0009001">
    <property type="term" value="F:serine O-acetyltransferase activity"/>
    <property type="evidence" value="ECO:0007669"/>
    <property type="project" value="UniProtKB-EC"/>
</dbReference>
<dbReference type="Pfam" id="PF06426">
    <property type="entry name" value="SATase_N"/>
    <property type="match status" value="1"/>
</dbReference>
<evidence type="ECO:0000313" key="7">
    <source>
        <dbReference type="Proteomes" id="UP001273505"/>
    </source>
</evidence>